<accession>A0ABU3PNR2</accession>
<gene>
    <name evidence="1" type="ORF">P8T80_08715</name>
</gene>
<organism evidence="1 2">
    <name type="scientific">Corynebacterium rouxii</name>
    <dbReference type="NCBI Taxonomy" id="2719119"/>
    <lineage>
        <taxon>Bacteria</taxon>
        <taxon>Bacillati</taxon>
        <taxon>Actinomycetota</taxon>
        <taxon>Actinomycetes</taxon>
        <taxon>Mycobacteriales</taxon>
        <taxon>Corynebacteriaceae</taxon>
        <taxon>Corynebacterium</taxon>
    </lineage>
</organism>
<proteinExistence type="predicted"/>
<dbReference type="Proteomes" id="UP001265983">
    <property type="component" value="Unassembled WGS sequence"/>
</dbReference>
<reference evidence="1 2" key="1">
    <citation type="submission" date="2023-03" db="EMBL/GenBank/DDBJ databases">
        <title>Whole genome sequence of the first Corynebacterium rouxii strains isolated in Brazil: a recent member of Corynebacterium diphtheriae complex.</title>
        <authorList>
            <person name="Vieira V."/>
            <person name="Ramos J.N."/>
            <person name="Araujo M.R.B."/>
            <person name="Baio P.V."/>
            <person name="Sant'Anna L.O."/>
            <person name="Veras J.F.C."/>
            <person name="Vieira E.M.D."/>
            <person name="Sousa M.A.B."/>
            <person name="Camargo C.H."/>
            <person name="Sacchi C.T."/>
            <person name="Campos K.R."/>
            <person name="Santos M.B.N."/>
            <person name="Bokermann S."/>
            <person name="Alvim L.B."/>
            <person name="Santos L.S."/>
            <person name="Mattos-Guaraldi A.L."/>
        </authorList>
    </citation>
    <scope>NUCLEOTIDE SEQUENCE [LARGE SCALE GENOMIC DNA]</scope>
    <source>
        <strain evidence="1 2">70862</strain>
    </source>
</reference>
<dbReference type="EMBL" id="JARUHM010000010">
    <property type="protein sequence ID" value="MDT9411460.1"/>
    <property type="molecule type" value="Genomic_DNA"/>
</dbReference>
<name>A0ABU3PNR2_9CORY</name>
<dbReference type="RefSeq" id="WP_315644281.1">
    <property type="nucleotide sequence ID" value="NZ_JARUHM010000010.1"/>
</dbReference>
<protein>
    <submittedName>
        <fullName evidence="1">Uncharacterized protein</fullName>
    </submittedName>
</protein>
<keyword evidence="2" id="KW-1185">Reference proteome</keyword>
<sequence length="53" mass="5557">MVSYAALLSSGGAFAQAISKISIGFFFQGRPPRGGFGLISPRLGHDEGSHEYA</sequence>
<evidence type="ECO:0000313" key="1">
    <source>
        <dbReference type="EMBL" id="MDT9411460.1"/>
    </source>
</evidence>
<evidence type="ECO:0000313" key="2">
    <source>
        <dbReference type="Proteomes" id="UP001265983"/>
    </source>
</evidence>
<comment type="caution">
    <text evidence="1">The sequence shown here is derived from an EMBL/GenBank/DDBJ whole genome shotgun (WGS) entry which is preliminary data.</text>
</comment>